<evidence type="ECO:0000313" key="2">
    <source>
        <dbReference type="Proteomes" id="UP001501243"/>
    </source>
</evidence>
<comment type="caution">
    <text evidence="1">The sequence shown here is derived from an EMBL/GenBank/DDBJ whole genome shotgun (WGS) entry which is preliminary data.</text>
</comment>
<dbReference type="Pfam" id="PF03640">
    <property type="entry name" value="Lipoprotein_15"/>
    <property type="match status" value="4"/>
</dbReference>
<gene>
    <name evidence="1" type="ORF">GCM10023172_07220</name>
</gene>
<dbReference type="PANTHER" id="PTHR39335:SF1">
    <property type="entry name" value="BLL4220 PROTEIN"/>
    <property type="match status" value="1"/>
</dbReference>
<evidence type="ECO:0008006" key="3">
    <source>
        <dbReference type="Google" id="ProtNLM"/>
    </source>
</evidence>
<accession>A0ABP8Q003</accession>
<name>A0ABP8Q003_9BACT</name>
<dbReference type="EMBL" id="BAABGQ010000004">
    <property type="protein sequence ID" value="GAA4495467.1"/>
    <property type="molecule type" value="Genomic_DNA"/>
</dbReference>
<protein>
    <recommendedName>
        <fullName evidence="3">Lipoprotein</fullName>
    </recommendedName>
</protein>
<evidence type="ECO:0000313" key="1">
    <source>
        <dbReference type="EMBL" id="GAA4495467.1"/>
    </source>
</evidence>
<sequence>MLGHSLYARPVRWLAGATALVVGTLLGLGACQKKDDSTTPAPAAPTPTIQLMPNAVVGPHLADSVGNTVYLFSRDLAGTNNCTGGCASVWPIFYTSHLVVGNGLDAKDFATITTSTGQRQTTYKGWPMYYYAPADASGQFVREKPGQVTGDNVGGVWYTMRPDYSLLLARTSVTNKTTNLAATKTFLIDSQGRTLYTFAKDQTSPSTQATNCTGGCATVWPVYGGAPAVLPSGLKSSDFGTLARTDGTNGYPSQQTTYKGLPLYYYAPDGGTRNKVEGDGVGNVWSVAAP</sequence>
<keyword evidence="2" id="KW-1185">Reference proteome</keyword>
<dbReference type="Proteomes" id="UP001501243">
    <property type="component" value="Unassembled WGS sequence"/>
</dbReference>
<dbReference type="InterPro" id="IPR005297">
    <property type="entry name" value="Lipoprotein_repeat"/>
</dbReference>
<proteinExistence type="predicted"/>
<dbReference type="RefSeq" id="WP_208132471.1">
    <property type="nucleotide sequence ID" value="NZ_BAABGQ010000004.1"/>
</dbReference>
<organism evidence="1 2">
    <name type="scientific">Hymenobacter ginsengisoli</name>
    <dbReference type="NCBI Taxonomy" id="1051626"/>
    <lineage>
        <taxon>Bacteria</taxon>
        <taxon>Pseudomonadati</taxon>
        <taxon>Bacteroidota</taxon>
        <taxon>Cytophagia</taxon>
        <taxon>Cytophagales</taxon>
        <taxon>Hymenobacteraceae</taxon>
        <taxon>Hymenobacter</taxon>
    </lineage>
</organism>
<dbReference type="PANTHER" id="PTHR39335">
    <property type="entry name" value="BLL4220 PROTEIN"/>
    <property type="match status" value="1"/>
</dbReference>
<reference evidence="2" key="1">
    <citation type="journal article" date="2019" name="Int. J. Syst. Evol. Microbiol.">
        <title>The Global Catalogue of Microorganisms (GCM) 10K type strain sequencing project: providing services to taxonomists for standard genome sequencing and annotation.</title>
        <authorList>
            <consortium name="The Broad Institute Genomics Platform"/>
            <consortium name="The Broad Institute Genome Sequencing Center for Infectious Disease"/>
            <person name="Wu L."/>
            <person name="Ma J."/>
        </authorList>
    </citation>
    <scope>NUCLEOTIDE SEQUENCE [LARGE SCALE GENOMIC DNA]</scope>
    <source>
        <strain evidence="2">JCM 17841</strain>
    </source>
</reference>